<proteinExistence type="predicted"/>
<name>A0A6S7B8L5_9BURK</name>
<gene>
    <name evidence="1" type="ORF">LMG28614_03318</name>
</gene>
<dbReference type="SUPFAM" id="SSF48452">
    <property type="entry name" value="TPR-like"/>
    <property type="match status" value="1"/>
</dbReference>
<reference evidence="1 2" key="1">
    <citation type="submission" date="2020-04" db="EMBL/GenBank/DDBJ databases">
        <authorList>
            <person name="De Canck E."/>
        </authorList>
    </citation>
    <scope>NUCLEOTIDE SEQUENCE [LARGE SCALE GENOMIC DNA]</scope>
    <source>
        <strain evidence="1 2">LMG 28614</strain>
    </source>
</reference>
<dbReference type="EMBL" id="CADIKK010000014">
    <property type="protein sequence ID" value="CAB3791450.1"/>
    <property type="molecule type" value="Genomic_DNA"/>
</dbReference>
<organism evidence="1 2">
    <name type="scientific">Paraburkholderia ultramafica</name>
    <dbReference type="NCBI Taxonomy" id="1544867"/>
    <lineage>
        <taxon>Bacteria</taxon>
        <taxon>Pseudomonadati</taxon>
        <taxon>Pseudomonadota</taxon>
        <taxon>Betaproteobacteria</taxon>
        <taxon>Burkholderiales</taxon>
        <taxon>Burkholderiaceae</taxon>
        <taxon>Paraburkholderia</taxon>
    </lineage>
</organism>
<sequence>MANEPRETPYTMLADYAGLAPEARAVLDCWFGAPDTPDFGDERKSWFSRDEAFDAMLRERFGALIDAANDATGDATLDHWQTTPLGALALIILLDQFSRNCHRNTPRAFAADQKALRIAQRMIATGADRLLPTAHHRAFAYLPFEHDETLASQHESLRLFKQLDAETGGESYYRSAVRHAEIIERFGRFPHRNAVLGRWSTAEEAAFLREPGSSF</sequence>
<evidence type="ECO:0000313" key="1">
    <source>
        <dbReference type="EMBL" id="CAB3791450.1"/>
    </source>
</evidence>
<protein>
    <recommendedName>
        <fullName evidence="3">DUF924 domain-containing protein</fullName>
    </recommendedName>
</protein>
<dbReference type="InterPro" id="IPR010323">
    <property type="entry name" value="DUF924"/>
</dbReference>
<accession>A0A6S7B8L5</accession>
<dbReference type="AlphaFoldDB" id="A0A6S7B8L5"/>
<evidence type="ECO:0000313" key="2">
    <source>
        <dbReference type="Proteomes" id="UP000494365"/>
    </source>
</evidence>
<dbReference type="Pfam" id="PF06041">
    <property type="entry name" value="DUF924"/>
    <property type="match status" value="1"/>
</dbReference>
<evidence type="ECO:0008006" key="3">
    <source>
        <dbReference type="Google" id="ProtNLM"/>
    </source>
</evidence>
<dbReference type="Gene3D" id="1.25.40.10">
    <property type="entry name" value="Tetratricopeptide repeat domain"/>
    <property type="match status" value="1"/>
</dbReference>
<dbReference type="InterPro" id="IPR011990">
    <property type="entry name" value="TPR-like_helical_dom_sf"/>
</dbReference>
<dbReference type="Gene3D" id="1.20.58.320">
    <property type="entry name" value="TPR-like"/>
    <property type="match status" value="1"/>
</dbReference>
<keyword evidence="2" id="KW-1185">Reference proteome</keyword>
<dbReference type="Proteomes" id="UP000494365">
    <property type="component" value="Unassembled WGS sequence"/>
</dbReference>
<dbReference type="RefSeq" id="WP_175150569.1">
    <property type="nucleotide sequence ID" value="NZ_CADIKK010000014.1"/>
</dbReference>